<comment type="caution">
    <text evidence="2">The sequence shown here is derived from an EMBL/GenBank/DDBJ whole genome shotgun (WGS) entry which is preliminary data.</text>
</comment>
<organism evidence="2 3">
    <name type="scientific">Janthinobacterium lividum</name>
    <dbReference type="NCBI Taxonomy" id="29581"/>
    <lineage>
        <taxon>Bacteria</taxon>
        <taxon>Pseudomonadati</taxon>
        <taxon>Pseudomonadota</taxon>
        <taxon>Betaproteobacteria</taxon>
        <taxon>Burkholderiales</taxon>
        <taxon>Oxalobacteraceae</taxon>
        <taxon>Janthinobacterium</taxon>
    </lineage>
</organism>
<feature type="transmembrane region" description="Helical" evidence="1">
    <location>
        <begin position="37"/>
        <end position="61"/>
    </location>
</feature>
<dbReference type="HAMAP" id="MF_02077">
    <property type="entry name" value="Amj_flippase"/>
    <property type="match status" value="1"/>
</dbReference>
<feature type="transmembrane region" description="Helical" evidence="1">
    <location>
        <begin position="236"/>
        <end position="265"/>
    </location>
</feature>
<dbReference type="GO" id="GO:0005886">
    <property type="term" value="C:plasma membrane"/>
    <property type="evidence" value="ECO:0007669"/>
    <property type="project" value="UniProtKB-SubCell"/>
</dbReference>
<evidence type="ECO:0000313" key="3">
    <source>
        <dbReference type="Proteomes" id="UP000179840"/>
    </source>
</evidence>
<dbReference type="AlphaFoldDB" id="A0A1S1U6V5"/>
<feature type="transmembrane region" description="Helical" evidence="1">
    <location>
        <begin position="81"/>
        <end position="99"/>
    </location>
</feature>
<dbReference type="UniPathway" id="UPA00219"/>
<keyword evidence="1" id="KW-0472">Membrane</keyword>
<comment type="subcellular location">
    <subcellularLocation>
        <location evidence="1">Cell membrane</location>
        <topology evidence="1">Multi-pass membrane protein</topology>
    </subcellularLocation>
</comment>
<keyword evidence="1" id="KW-1003">Cell membrane</keyword>
<name>A0A1S1U6V5_9BURK</name>
<dbReference type="GO" id="GO:0008360">
    <property type="term" value="P:regulation of cell shape"/>
    <property type="evidence" value="ECO:0007669"/>
    <property type="project" value="UniProtKB-KW"/>
</dbReference>
<feature type="transmembrane region" description="Helical" evidence="1">
    <location>
        <begin position="6"/>
        <end position="25"/>
    </location>
</feature>
<dbReference type="GO" id="GO:0009252">
    <property type="term" value="P:peptidoglycan biosynthetic process"/>
    <property type="evidence" value="ECO:0007669"/>
    <property type="project" value="UniProtKB-UniRule"/>
</dbReference>
<keyword evidence="1" id="KW-0961">Cell wall biogenesis/degradation</keyword>
<keyword evidence="1" id="KW-1133">Transmembrane helix</keyword>
<keyword evidence="1" id="KW-0133">Cell shape</keyword>
<dbReference type="EMBL" id="LFKP01000008">
    <property type="protein sequence ID" value="OHV95996.1"/>
    <property type="molecule type" value="Genomic_DNA"/>
</dbReference>
<accession>A0A1S1U6V5</accession>
<protein>
    <recommendedName>
        <fullName evidence="1">Lipid II flippase Amj</fullName>
    </recommendedName>
</protein>
<comment type="similarity">
    <text evidence="1">Belongs to the Amj family.</text>
</comment>
<dbReference type="InterPro" id="IPR021260">
    <property type="entry name" value="Amj"/>
</dbReference>
<reference evidence="2 3" key="1">
    <citation type="submission" date="2015-06" db="EMBL/GenBank/DDBJ databases">
        <title>Draft genome sequencing of a biphenyl-degrading bacterium, Janthinobacterium lividum MEG1.</title>
        <authorList>
            <person name="Shimodaira J."/>
            <person name="Hatta T."/>
        </authorList>
    </citation>
    <scope>NUCLEOTIDE SEQUENCE [LARGE SCALE GENOMIC DNA]</scope>
    <source>
        <strain evidence="2 3">MEG1</strain>
    </source>
</reference>
<dbReference type="GO" id="GO:0015648">
    <property type="term" value="F:lipid-linked peptidoglycan transporter activity"/>
    <property type="evidence" value="ECO:0007669"/>
    <property type="project" value="UniProtKB-UniRule"/>
</dbReference>
<dbReference type="RefSeq" id="WP_071077468.1">
    <property type="nucleotide sequence ID" value="NZ_LFKP01000008.1"/>
</dbReference>
<feature type="transmembrane region" description="Helical" evidence="1">
    <location>
        <begin position="161"/>
        <end position="183"/>
    </location>
</feature>
<keyword evidence="1" id="KW-0812">Transmembrane</keyword>
<keyword evidence="1" id="KW-0813">Transport</keyword>
<sequence>MDKQLLLICALTFIIHIIGTLAYSVRIAGIRTRRIAVSLALFSILMLLSRTSNSFLGPFLAKRVETGIDQHVAASTLLGDFRWLLFSASLATVLGAILIPTFQRAFCRAVEHFQVHRSVPKLLLHAVFKGGLSYLKTSASLPKPANVTGLRQKSGVSISMTAMNVIATALWTVGVFAALYAGVLDPSVRVTSSTLSSIINGGATIMMAVFIDPHMSGMTDDVIEGKIEESQFRRAVVWLVGSRLAGTLIAQFLLVPSAVVIVGLAKGL</sequence>
<comment type="function">
    <text evidence="1">Involved in peptidoglycan biosynthesis. Transports lipid-linked peptidoglycan precursors from the inner to the outer leaflet of the cytoplasmic membrane.</text>
</comment>
<proteinExistence type="inferred from homology"/>
<dbReference type="GO" id="GO:0071555">
    <property type="term" value="P:cell wall organization"/>
    <property type="evidence" value="ECO:0007669"/>
    <property type="project" value="UniProtKB-KW"/>
</dbReference>
<gene>
    <name evidence="1" type="primary">amj</name>
    <name evidence="2" type="ORF">AKG95_14105</name>
</gene>
<keyword evidence="1" id="KW-0573">Peptidoglycan synthesis</keyword>
<dbReference type="Proteomes" id="UP000179840">
    <property type="component" value="Unassembled WGS sequence"/>
</dbReference>
<feature type="transmembrane region" description="Helical" evidence="1">
    <location>
        <begin position="195"/>
        <end position="215"/>
    </location>
</feature>
<comment type="pathway">
    <text evidence="1">Cell wall biogenesis; peptidoglycan biosynthesis.</text>
</comment>
<dbReference type="Pfam" id="PF10997">
    <property type="entry name" value="Amj"/>
    <property type="match status" value="1"/>
</dbReference>
<evidence type="ECO:0000256" key="1">
    <source>
        <dbReference type="HAMAP-Rule" id="MF_02077"/>
    </source>
</evidence>
<evidence type="ECO:0000313" key="2">
    <source>
        <dbReference type="EMBL" id="OHV95996.1"/>
    </source>
</evidence>